<dbReference type="AlphaFoldDB" id="A0A2T0LWP0"/>
<name>A0A2T0LWP0_9PSEU</name>
<dbReference type="Proteomes" id="UP000238362">
    <property type="component" value="Unassembled WGS sequence"/>
</dbReference>
<evidence type="ECO:0000313" key="2">
    <source>
        <dbReference type="EMBL" id="PRX48434.1"/>
    </source>
</evidence>
<dbReference type="Gene3D" id="3.40.630.30">
    <property type="match status" value="1"/>
</dbReference>
<dbReference type="RefSeq" id="WP_106178524.1">
    <property type="nucleotide sequence ID" value="NZ_PVNH01000004.1"/>
</dbReference>
<keyword evidence="3" id="KW-1185">Reference proteome</keyword>
<dbReference type="CDD" id="cd04301">
    <property type="entry name" value="NAT_SF"/>
    <property type="match status" value="1"/>
</dbReference>
<sequence length="146" mass="16189">MTDIHSCAADELTAAQLYAVLRLRVDVFVVEQECPYPELDGRDLLPGTRHFWFADGGDPEEVTGYLRVLREPGGALRIGRVCTATSVRGSGLGARLMTAAMEYAGEVPCVLEAQTYAQGFYARFGFVPEGEEYLEDGIPHITMWRR</sequence>
<feature type="domain" description="N-acetyltransferase" evidence="1">
    <location>
        <begin position="7"/>
        <end position="146"/>
    </location>
</feature>
<protein>
    <submittedName>
        <fullName evidence="2">ElaA protein</fullName>
    </submittedName>
</protein>
<evidence type="ECO:0000259" key="1">
    <source>
        <dbReference type="PROSITE" id="PS51186"/>
    </source>
</evidence>
<accession>A0A2T0LWP0</accession>
<dbReference type="Pfam" id="PF13673">
    <property type="entry name" value="Acetyltransf_10"/>
    <property type="match status" value="1"/>
</dbReference>
<evidence type="ECO:0000313" key="3">
    <source>
        <dbReference type="Proteomes" id="UP000238362"/>
    </source>
</evidence>
<dbReference type="OrthoDB" id="9796171at2"/>
<proteinExistence type="predicted"/>
<dbReference type="InterPro" id="IPR000182">
    <property type="entry name" value="GNAT_dom"/>
</dbReference>
<gene>
    <name evidence="2" type="ORF">B0I33_104250</name>
</gene>
<dbReference type="EMBL" id="PVNH01000004">
    <property type="protein sequence ID" value="PRX48434.1"/>
    <property type="molecule type" value="Genomic_DNA"/>
</dbReference>
<comment type="caution">
    <text evidence="2">The sequence shown here is derived from an EMBL/GenBank/DDBJ whole genome shotgun (WGS) entry which is preliminary data.</text>
</comment>
<dbReference type="SUPFAM" id="SSF55729">
    <property type="entry name" value="Acyl-CoA N-acyltransferases (Nat)"/>
    <property type="match status" value="1"/>
</dbReference>
<dbReference type="PROSITE" id="PS51186">
    <property type="entry name" value="GNAT"/>
    <property type="match status" value="1"/>
</dbReference>
<organism evidence="2 3">
    <name type="scientific">Prauserella shujinwangii</name>
    <dbReference type="NCBI Taxonomy" id="1453103"/>
    <lineage>
        <taxon>Bacteria</taxon>
        <taxon>Bacillati</taxon>
        <taxon>Actinomycetota</taxon>
        <taxon>Actinomycetes</taxon>
        <taxon>Pseudonocardiales</taxon>
        <taxon>Pseudonocardiaceae</taxon>
        <taxon>Prauserella</taxon>
    </lineage>
</organism>
<dbReference type="GO" id="GO:0016747">
    <property type="term" value="F:acyltransferase activity, transferring groups other than amino-acyl groups"/>
    <property type="evidence" value="ECO:0007669"/>
    <property type="project" value="InterPro"/>
</dbReference>
<reference evidence="2 3" key="1">
    <citation type="submission" date="2018-03" db="EMBL/GenBank/DDBJ databases">
        <title>Genomic Encyclopedia of Type Strains, Phase III (KMG-III): the genomes of soil and plant-associated and newly described type strains.</title>
        <authorList>
            <person name="Whitman W."/>
        </authorList>
    </citation>
    <scope>NUCLEOTIDE SEQUENCE [LARGE SCALE GENOMIC DNA]</scope>
    <source>
        <strain evidence="2 3">CGMCC 4.7125</strain>
    </source>
</reference>
<dbReference type="InterPro" id="IPR016181">
    <property type="entry name" value="Acyl_CoA_acyltransferase"/>
</dbReference>